<evidence type="ECO:0000256" key="1">
    <source>
        <dbReference type="ARBA" id="ARBA00022737"/>
    </source>
</evidence>
<dbReference type="InterPro" id="IPR019734">
    <property type="entry name" value="TPR_rpt"/>
</dbReference>
<evidence type="ECO:0000313" key="4">
    <source>
        <dbReference type="EMBL" id="KAJ8611786.1"/>
    </source>
</evidence>
<organism evidence="4 5">
    <name type="scientific">Chrysophaeum taylorii</name>
    <dbReference type="NCBI Taxonomy" id="2483200"/>
    <lineage>
        <taxon>Eukaryota</taxon>
        <taxon>Sar</taxon>
        <taxon>Stramenopiles</taxon>
        <taxon>Ochrophyta</taxon>
        <taxon>Pelagophyceae</taxon>
        <taxon>Pelagomonadales</taxon>
        <taxon>Pelagomonadaceae</taxon>
        <taxon>Chrysophaeum</taxon>
    </lineage>
</organism>
<dbReference type="Pfam" id="PF13432">
    <property type="entry name" value="TPR_16"/>
    <property type="match status" value="1"/>
</dbReference>
<dbReference type="InterPro" id="IPR035965">
    <property type="entry name" value="PAS-like_dom_sf"/>
</dbReference>
<dbReference type="SUPFAM" id="SSF48452">
    <property type="entry name" value="TPR-like"/>
    <property type="match status" value="1"/>
</dbReference>
<evidence type="ECO:0000313" key="5">
    <source>
        <dbReference type="Proteomes" id="UP001230188"/>
    </source>
</evidence>
<gene>
    <name evidence="4" type="ORF">CTAYLR_007733</name>
</gene>
<dbReference type="Proteomes" id="UP001230188">
    <property type="component" value="Unassembled WGS sequence"/>
</dbReference>
<feature type="repeat" description="TPR" evidence="3">
    <location>
        <begin position="517"/>
        <end position="550"/>
    </location>
</feature>
<reference evidence="4" key="1">
    <citation type="submission" date="2023-01" db="EMBL/GenBank/DDBJ databases">
        <title>Metagenome sequencing of chrysophaentin producing Chrysophaeum taylorii.</title>
        <authorList>
            <person name="Davison J."/>
            <person name="Bewley C."/>
        </authorList>
    </citation>
    <scope>NUCLEOTIDE SEQUENCE</scope>
    <source>
        <strain evidence="4">NIES-1699</strain>
    </source>
</reference>
<keyword evidence="2 3" id="KW-0802">TPR repeat</keyword>
<dbReference type="InterPro" id="IPR011990">
    <property type="entry name" value="TPR-like_helical_dom_sf"/>
</dbReference>
<dbReference type="InterPro" id="IPR050498">
    <property type="entry name" value="Ycf3"/>
</dbReference>
<accession>A0AAD7UNR9</accession>
<protein>
    <submittedName>
        <fullName evidence="4">Uncharacterized protein</fullName>
    </submittedName>
</protein>
<keyword evidence="5" id="KW-1185">Reference proteome</keyword>
<evidence type="ECO:0000256" key="2">
    <source>
        <dbReference type="ARBA" id="ARBA00022803"/>
    </source>
</evidence>
<dbReference type="AlphaFoldDB" id="A0AAD7UNR9"/>
<comment type="caution">
    <text evidence="4">The sequence shown here is derived from an EMBL/GenBank/DDBJ whole genome shotgun (WGS) entry which is preliminary data.</text>
</comment>
<dbReference type="SMART" id="SM00028">
    <property type="entry name" value="TPR"/>
    <property type="match status" value="2"/>
</dbReference>
<proteinExistence type="predicted"/>
<dbReference type="GO" id="GO:0046813">
    <property type="term" value="P:receptor-mediated virion attachment to host cell"/>
    <property type="evidence" value="ECO:0007669"/>
    <property type="project" value="TreeGrafter"/>
</dbReference>
<dbReference type="EMBL" id="JAQMWT010000063">
    <property type="protein sequence ID" value="KAJ8611786.1"/>
    <property type="molecule type" value="Genomic_DNA"/>
</dbReference>
<dbReference type="PANTHER" id="PTHR44858">
    <property type="entry name" value="TETRATRICOPEPTIDE REPEAT PROTEIN 6"/>
    <property type="match status" value="1"/>
</dbReference>
<keyword evidence="1" id="KW-0677">Repeat</keyword>
<sequence>MAAEVMNERQREQARVHARFTRQRKQELIDKLQSQYTELLNHQLKNELKAHEHSTQSKLLKQKVVQLLDLWSDEPKAVDSEVESLLDPQIRAFLPSEEDEETLTGIEEVLKGLSLDHRLGLPELRFAVEVSVDSMFTGSRAAMAPFWYKSYNALECGASREVRLRAVAYCEFSKEMISGAKVVYDRAAWSREVAEAFTWDLPKIPGSIFPQNLNQAYAAMASADKPMILTTLAPPREIVRVTERYCRLTGYHPREVLGNALMWLDPPDDQRSRLAELVSDLRRGTPLEAMMVHPTNVSSTKSGTDAVSGIYTFTQAYPLKHETNGSSSSKFTHCLWVLKDPPVQPVVPCVRSLFELSVRIATAMRQQPPAPYADQIFRLLDSMLVQIDGDQESTERHCVLTMWELYRKTRELLHSETCADPVAKVLGGLWSKFFAQVRAAGADEPFASFIERAKYFSTRDEAASFILRRFASLALNFHRDWVSGGTINDSVPDDKKGEVERAVAVYSKVIETWPQYGQAWNRRARAYFLLGDYDRAADDLAEALKLQPNNSSAWVGRMLVNMKLQHYASALEAYKHAIKLNPALAQKEDQATTAAAAAASAAA</sequence>
<dbReference type="PANTHER" id="PTHR44858:SF1">
    <property type="entry name" value="UDP-N-ACETYLGLUCOSAMINE--PEPTIDE N-ACETYLGLUCOSAMINYLTRANSFERASE SPINDLY-RELATED"/>
    <property type="match status" value="1"/>
</dbReference>
<dbReference type="PROSITE" id="PS50005">
    <property type="entry name" value="TPR"/>
    <property type="match status" value="2"/>
</dbReference>
<dbReference type="PROSITE" id="PS50293">
    <property type="entry name" value="TPR_REGION"/>
    <property type="match status" value="1"/>
</dbReference>
<feature type="repeat" description="TPR" evidence="3">
    <location>
        <begin position="551"/>
        <end position="584"/>
    </location>
</feature>
<name>A0AAD7UNR9_9STRA</name>
<dbReference type="Pfam" id="PF13181">
    <property type="entry name" value="TPR_8"/>
    <property type="match status" value="1"/>
</dbReference>
<dbReference type="Gene3D" id="3.30.450.20">
    <property type="entry name" value="PAS domain"/>
    <property type="match status" value="1"/>
</dbReference>
<dbReference type="SUPFAM" id="SSF55785">
    <property type="entry name" value="PYP-like sensor domain (PAS domain)"/>
    <property type="match status" value="1"/>
</dbReference>
<evidence type="ECO:0000256" key="3">
    <source>
        <dbReference type="PROSITE-ProRule" id="PRU00339"/>
    </source>
</evidence>
<dbReference type="Gene3D" id="1.25.40.10">
    <property type="entry name" value="Tetratricopeptide repeat domain"/>
    <property type="match status" value="1"/>
</dbReference>